<comment type="caution">
    <text evidence="1">The sequence shown here is derived from an EMBL/GenBank/DDBJ whole genome shotgun (WGS) entry which is preliminary data.</text>
</comment>
<name>A0ABT9SIF5_9FLAO</name>
<dbReference type="EMBL" id="JAUSRL010000002">
    <property type="protein sequence ID" value="MDP9959219.1"/>
    <property type="molecule type" value="Genomic_DNA"/>
</dbReference>
<evidence type="ECO:0000313" key="1">
    <source>
        <dbReference type="EMBL" id="MDP9959219.1"/>
    </source>
</evidence>
<keyword evidence="2" id="KW-1185">Reference proteome</keyword>
<proteinExistence type="predicted"/>
<dbReference type="Proteomes" id="UP001235513">
    <property type="component" value="Unassembled WGS sequence"/>
</dbReference>
<sequence>MKTLGFCTYKNNNNIKNENNKEREEMEVLLPSVGTLQ</sequence>
<evidence type="ECO:0000313" key="2">
    <source>
        <dbReference type="Proteomes" id="UP001235513"/>
    </source>
</evidence>
<accession>A0ABT9SIF5</accession>
<protein>
    <submittedName>
        <fullName evidence="1">Uncharacterized protein</fullName>
    </submittedName>
</protein>
<organism evidence="1 2">
    <name type="scientific">Chryseobacterium lathyri</name>
    <dbReference type="NCBI Taxonomy" id="395933"/>
    <lineage>
        <taxon>Bacteria</taxon>
        <taxon>Pseudomonadati</taxon>
        <taxon>Bacteroidota</taxon>
        <taxon>Flavobacteriia</taxon>
        <taxon>Flavobacteriales</taxon>
        <taxon>Weeksellaceae</taxon>
        <taxon>Chryseobacterium group</taxon>
        <taxon>Chryseobacterium</taxon>
    </lineage>
</organism>
<gene>
    <name evidence="1" type="ORF">J2T04_001098</name>
</gene>
<reference evidence="1 2" key="1">
    <citation type="submission" date="2023-07" db="EMBL/GenBank/DDBJ databases">
        <title>Sorghum-associated microbial communities from plants grown in Nebraska, USA.</title>
        <authorList>
            <person name="Schachtman D."/>
        </authorList>
    </citation>
    <scope>NUCLEOTIDE SEQUENCE [LARGE SCALE GENOMIC DNA]</scope>
    <source>
        <strain evidence="1 2">CC351</strain>
    </source>
</reference>